<feature type="transmembrane region" description="Helical" evidence="1">
    <location>
        <begin position="36"/>
        <end position="62"/>
    </location>
</feature>
<keyword evidence="1" id="KW-0812">Transmembrane</keyword>
<evidence type="ECO:0000256" key="1">
    <source>
        <dbReference type="SAM" id="Phobius"/>
    </source>
</evidence>
<sequence>MTRHGVAVITLHFTVAAFTNHTTANAVATRGIASQYTVAVAVNTNAEMAIITTAIALLNFLAVA</sequence>
<keyword evidence="1" id="KW-1133">Transmembrane helix</keyword>
<dbReference type="AlphaFoldDB" id="A0A656AI78"/>
<protein>
    <submittedName>
        <fullName evidence="2">Uncharacterized protein</fullName>
    </submittedName>
</protein>
<evidence type="ECO:0000313" key="3">
    <source>
        <dbReference type="Proteomes" id="UP000044806"/>
    </source>
</evidence>
<reference evidence="2 3" key="1">
    <citation type="submission" date="2015-07" db="EMBL/GenBank/DDBJ databases">
        <authorList>
            <consortium name="Pathogen Informatics"/>
        </authorList>
    </citation>
    <scope>NUCLEOTIDE SEQUENCE [LARGE SCALE GENOMIC DNA]</scope>
    <source>
        <strain evidence="2 3">A51</strain>
    </source>
</reference>
<dbReference type="EMBL" id="CWOW01000020">
    <property type="protein sequence ID" value="CSB04563.1"/>
    <property type="molecule type" value="Genomic_DNA"/>
</dbReference>
<organism evidence="2 3">
    <name type="scientific">Vibrio cholerae</name>
    <dbReference type="NCBI Taxonomy" id="666"/>
    <lineage>
        <taxon>Bacteria</taxon>
        <taxon>Pseudomonadati</taxon>
        <taxon>Pseudomonadota</taxon>
        <taxon>Gammaproteobacteria</taxon>
        <taxon>Vibrionales</taxon>
        <taxon>Vibrionaceae</taxon>
        <taxon>Vibrio</taxon>
    </lineage>
</organism>
<gene>
    <name evidence="2" type="ORF">ERS013165_03183</name>
</gene>
<proteinExistence type="predicted"/>
<dbReference type="Proteomes" id="UP000044806">
    <property type="component" value="Unassembled WGS sequence"/>
</dbReference>
<evidence type="ECO:0000313" key="2">
    <source>
        <dbReference type="EMBL" id="CSB04563.1"/>
    </source>
</evidence>
<name>A0A656AI78_VIBCL</name>
<keyword evidence="1" id="KW-0472">Membrane</keyword>
<accession>A0A656AI78</accession>